<accession>A0A4Z0YVI4</accession>
<comment type="caution">
    <text evidence="1">The sequence shown here is derived from an EMBL/GenBank/DDBJ whole genome shotgun (WGS) entry which is preliminary data.</text>
</comment>
<proteinExistence type="predicted"/>
<dbReference type="EMBL" id="SKBN01000006">
    <property type="protein sequence ID" value="TGJ88104.1"/>
    <property type="molecule type" value="Genomic_DNA"/>
</dbReference>
<dbReference type="OrthoDB" id="66095at2759"/>
<dbReference type="AlphaFoldDB" id="A0A4Z0YVI4"/>
<evidence type="ECO:0000313" key="2">
    <source>
        <dbReference type="Proteomes" id="UP000297716"/>
    </source>
</evidence>
<dbReference type="STRING" id="37992.A0A4Z0YVI4"/>
<reference evidence="1 2" key="1">
    <citation type="submission" date="2019-03" db="EMBL/GenBank/DDBJ databases">
        <title>Draft genome sequence of Xylaria hypoxylon DSM 108379, a ubiquitous saprotrophic-parasitic fungi on hardwood.</title>
        <authorList>
            <person name="Buettner E."/>
            <person name="Leonhardt S."/>
            <person name="Gebauer A.M."/>
            <person name="Liers C."/>
            <person name="Hofrichter M."/>
            <person name="Kellner H."/>
        </authorList>
    </citation>
    <scope>NUCLEOTIDE SEQUENCE [LARGE SCALE GENOMIC DNA]</scope>
    <source>
        <strain evidence="1 2">DSM 108379</strain>
    </source>
</reference>
<protein>
    <submittedName>
        <fullName evidence="1">Uncharacterized protein</fullName>
    </submittedName>
</protein>
<name>A0A4Z0YVI4_9PEZI</name>
<sequence>MDTSIPAAVMPPLCYGHLQLTRTGFNPTVDDVIEARDILTDLGIGSRKIPIEIALMILSLGYYHPRQSSIKELEAIYEADEFWRPGPEASIAGLYLTAATLSVPDTIARAKSITFQMKAADQGWADFGGDGTYDNSHTWYETSILRPQSESTATTIINTNMENFRTPGEARDYLRSHGWDMVESNGTVVWRVHNNVTACREYRHYRVDWVAGIPTEVDDPRAMGDGQGFLELLRQDDVVTLWARAEQQAWVNKIQEATIEIEYEVL</sequence>
<dbReference type="Proteomes" id="UP000297716">
    <property type="component" value="Unassembled WGS sequence"/>
</dbReference>
<organism evidence="1 2">
    <name type="scientific">Xylaria hypoxylon</name>
    <dbReference type="NCBI Taxonomy" id="37992"/>
    <lineage>
        <taxon>Eukaryota</taxon>
        <taxon>Fungi</taxon>
        <taxon>Dikarya</taxon>
        <taxon>Ascomycota</taxon>
        <taxon>Pezizomycotina</taxon>
        <taxon>Sordariomycetes</taxon>
        <taxon>Xylariomycetidae</taxon>
        <taxon>Xylariales</taxon>
        <taxon>Xylariaceae</taxon>
        <taxon>Xylaria</taxon>
    </lineage>
</organism>
<evidence type="ECO:0000313" key="1">
    <source>
        <dbReference type="EMBL" id="TGJ88104.1"/>
    </source>
</evidence>
<gene>
    <name evidence="1" type="ORF">E0Z10_g638</name>
</gene>
<keyword evidence="2" id="KW-1185">Reference proteome</keyword>